<proteinExistence type="predicted"/>
<reference evidence="1" key="1">
    <citation type="submission" date="2020-11" db="EMBL/GenBank/DDBJ databases">
        <authorList>
            <person name="Tran Van P."/>
        </authorList>
    </citation>
    <scope>NUCLEOTIDE SEQUENCE</scope>
</reference>
<evidence type="ECO:0000313" key="1">
    <source>
        <dbReference type="EMBL" id="CAD7457973.1"/>
    </source>
</evidence>
<gene>
    <name evidence="1" type="ORF">TTEB3V08_LOCUS5962</name>
</gene>
<dbReference type="EMBL" id="OE002014">
    <property type="protein sequence ID" value="CAD7457973.1"/>
    <property type="molecule type" value="Genomic_DNA"/>
</dbReference>
<dbReference type="AlphaFoldDB" id="A0A7R9IGG0"/>
<sequence>MSCCVIWPRSSWRVVLGGVVTSWPQCVMLCDMAEEFVACCTLTRLCVCGGFTVATTFLQTRSAASEPVPSLLKLHGPRWLL</sequence>
<accession>A0A7R9IGG0</accession>
<protein>
    <submittedName>
        <fullName evidence="1">Uncharacterized protein</fullName>
    </submittedName>
</protein>
<organism evidence="1">
    <name type="scientific">Timema tahoe</name>
    <dbReference type="NCBI Taxonomy" id="61484"/>
    <lineage>
        <taxon>Eukaryota</taxon>
        <taxon>Metazoa</taxon>
        <taxon>Ecdysozoa</taxon>
        <taxon>Arthropoda</taxon>
        <taxon>Hexapoda</taxon>
        <taxon>Insecta</taxon>
        <taxon>Pterygota</taxon>
        <taxon>Neoptera</taxon>
        <taxon>Polyneoptera</taxon>
        <taxon>Phasmatodea</taxon>
        <taxon>Timematodea</taxon>
        <taxon>Timematoidea</taxon>
        <taxon>Timematidae</taxon>
        <taxon>Timema</taxon>
    </lineage>
</organism>
<name>A0A7R9IGG0_9NEOP</name>